<proteinExistence type="predicted"/>
<dbReference type="EMBL" id="IACK01226938">
    <property type="protein sequence ID" value="LAA97941.1"/>
    <property type="molecule type" value="Transcribed_RNA"/>
</dbReference>
<sequence>MGLCHDPVGGPHELELHYSMRTLPLEDAQRRGGSAPLPMPKIRLNMRVPCAVFTDSHRFCVSGNKGRVSRLGWGEQSSLDLLKCLRPRMMSRRWDPNHQTRMRLESLSGS</sequence>
<dbReference type="AlphaFoldDB" id="A0A2D4JN70"/>
<reference evidence="1" key="1">
    <citation type="submission" date="2017-07" db="EMBL/GenBank/DDBJ databases">
        <authorList>
            <person name="Mikheyev A."/>
            <person name="Grau M."/>
        </authorList>
    </citation>
    <scope>NUCLEOTIDE SEQUENCE</scope>
    <source>
        <tissue evidence="1">Venom_gland</tissue>
    </source>
</reference>
<reference evidence="1" key="2">
    <citation type="submission" date="2017-11" db="EMBL/GenBank/DDBJ databases">
        <title>Coralsnake Venomics: Analyses of Venom Gland Transcriptomes and Proteomes of Six Brazilian Taxa.</title>
        <authorList>
            <person name="Aird S.D."/>
            <person name="Jorge da Silva N."/>
            <person name="Qiu L."/>
            <person name="Villar-Briones A."/>
            <person name="Aparecida-Saddi V."/>
            <person name="Campos-Telles M.P."/>
            <person name="Grau M."/>
            <person name="Mikheyev A.S."/>
        </authorList>
    </citation>
    <scope>NUCLEOTIDE SEQUENCE</scope>
    <source>
        <tissue evidence="1">Venom_gland</tissue>
    </source>
</reference>
<name>A0A2D4JN70_MICLE</name>
<protein>
    <submittedName>
        <fullName evidence="1">Uncharacterized protein</fullName>
    </submittedName>
</protein>
<accession>A0A2D4JN70</accession>
<organism evidence="1">
    <name type="scientific">Micrurus lemniscatus lemniscatus</name>
    <dbReference type="NCBI Taxonomy" id="129467"/>
    <lineage>
        <taxon>Eukaryota</taxon>
        <taxon>Metazoa</taxon>
        <taxon>Chordata</taxon>
        <taxon>Craniata</taxon>
        <taxon>Vertebrata</taxon>
        <taxon>Euteleostomi</taxon>
        <taxon>Lepidosauria</taxon>
        <taxon>Squamata</taxon>
        <taxon>Bifurcata</taxon>
        <taxon>Unidentata</taxon>
        <taxon>Episquamata</taxon>
        <taxon>Toxicofera</taxon>
        <taxon>Serpentes</taxon>
        <taxon>Colubroidea</taxon>
        <taxon>Elapidae</taxon>
        <taxon>Elapinae</taxon>
        <taxon>Micrurus</taxon>
    </lineage>
</organism>
<evidence type="ECO:0000313" key="1">
    <source>
        <dbReference type="EMBL" id="LAA97941.1"/>
    </source>
</evidence>